<evidence type="ECO:0000256" key="9">
    <source>
        <dbReference type="ARBA" id="ARBA00023125"/>
    </source>
</evidence>
<comment type="subcellular location">
    <subcellularLocation>
        <location evidence="1">Cytoplasm</location>
    </subcellularLocation>
</comment>
<dbReference type="InterPro" id="IPR018490">
    <property type="entry name" value="cNMP-bd_dom_sf"/>
</dbReference>
<gene>
    <name evidence="15" type="ORF">IFO71_20600</name>
</gene>
<reference evidence="15 16" key="1">
    <citation type="submission" date="2020-09" db="EMBL/GenBank/DDBJ databases">
        <title>Pseudoxanthomonas sp. CAU 1598 isolated from sand of Yaerae Beach.</title>
        <authorList>
            <person name="Kim W."/>
        </authorList>
    </citation>
    <scope>NUCLEOTIDE SEQUENCE [LARGE SCALE GENOMIC DNA]</scope>
    <source>
        <strain evidence="15 16">CAU 1598</strain>
    </source>
</reference>
<dbReference type="PANTHER" id="PTHR24567">
    <property type="entry name" value="CRP FAMILY TRANSCRIPTIONAL REGULATORY PROTEIN"/>
    <property type="match status" value="1"/>
</dbReference>
<evidence type="ECO:0000256" key="5">
    <source>
        <dbReference type="ARBA" id="ARBA00022533"/>
    </source>
</evidence>
<evidence type="ECO:0000256" key="11">
    <source>
        <dbReference type="ARBA" id="ARBA00023163"/>
    </source>
</evidence>
<comment type="subunit">
    <text evidence="2">Homodimer.</text>
</comment>
<dbReference type="Pfam" id="PF13545">
    <property type="entry name" value="HTH_Crp_2"/>
    <property type="match status" value="1"/>
</dbReference>
<dbReference type="GO" id="GO:0005829">
    <property type="term" value="C:cytosol"/>
    <property type="evidence" value="ECO:0007669"/>
    <property type="project" value="TreeGrafter"/>
</dbReference>
<keyword evidence="16" id="KW-1185">Reference proteome</keyword>
<dbReference type="GO" id="GO:0003700">
    <property type="term" value="F:DNA-binding transcription factor activity"/>
    <property type="evidence" value="ECO:0007669"/>
    <property type="project" value="TreeGrafter"/>
</dbReference>
<evidence type="ECO:0000256" key="12">
    <source>
        <dbReference type="ARBA" id="ARBA00031697"/>
    </source>
</evidence>
<dbReference type="Gene3D" id="2.60.120.10">
    <property type="entry name" value="Jelly Rolls"/>
    <property type="match status" value="1"/>
</dbReference>
<evidence type="ECO:0000313" key="15">
    <source>
        <dbReference type="EMBL" id="MBD8528156.1"/>
    </source>
</evidence>
<dbReference type="SUPFAM" id="SSF46785">
    <property type="entry name" value="Winged helix' DNA-binding domain"/>
    <property type="match status" value="1"/>
</dbReference>
<evidence type="ECO:0000259" key="14">
    <source>
        <dbReference type="PROSITE" id="PS51063"/>
    </source>
</evidence>
<evidence type="ECO:0000256" key="4">
    <source>
        <dbReference type="ARBA" id="ARBA00022491"/>
    </source>
</evidence>
<evidence type="ECO:0000256" key="8">
    <source>
        <dbReference type="ARBA" id="ARBA00023026"/>
    </source>
</evidence>
<keyword evidence="11" id="KW-0804">Transcription</keyword>
<feature type="domain" description="Cyclic nucleotide-binding" evidence="13">
    <location>
        <begin position="14"/>
        <end position="133"/>
    </location>
</feature>
<evidence type="ECO:0000256" key="3">
    <source>
        <dbReference type="ARBA" id="ARBA00020769"/>
    </source>
</evidence>
<dbReference type="Gene3D" id="1.10.10.10">
    <property type="entry name" value="Winged helix-like DNA-binding domain superfamily/Winged helix DNA-binding domain"/>
    <property type="match status" value="1"/>
</dbReference>
<evidence type="ECO:0000256" key="2">
    <source>
        <dbReference type="ARBA" id="ARBA00011738"/>
    </source>
</evidence>
<keyword evidence="5" id="KW-0021">Allosteric enzyme</keyword>
<name>A0AAW3ZVS6_9GAMM</name>
<keyword evidence="8" id="KW-0843">Virulence</keyword>
<evidence type="ECO:0000259" key="13">
    <source>
        <dbReference type="PROSITE" id="PS50042"/>
    </source>
</evidence>
<dbReference type="Proteomes" id="UP000613768">
    <property type="component" value="Unassembled WGS sequence"/>
</dbReference>
<dbReference type="InterPro" id="IPR050397">
    <property type="entry name" value="Env_Response_Regulators"/>
</dbReference>
<keyword evidence="10" id="KW-0010">Activator</keyword>
<dbReference type="InterPro" id="IPR000595">
    <property type="entry name" value="cNMP-bd_dom"/>
</dbReference>
<dbReference type="SUPFAM" id="SSF51206">
    <property type="entry name" value="cAMP-binding domain-like"/>
    <property type="match status" value="1"/>
</dbReference>
<proteinExistence type="predicted"/>
<dbReference type="RefSeq" id="WP_192031574.1">
    <property type="nucleotide sequence ID" value="NZ_JACYTR010000088.1"/>
</dbReference>
<dbReference type="GO" id="GO:0003677">
    <property type="term" value="F:DNA binding"/>
    <property type="evidence" value="ECO:0007669"/>
    <property type="project" value="UniProtKB-KW"/>
</dbReference>
<dbReference type="PROSITE" id="PS51063">
    <property type="entry name" value="HTH_CRP_2"/>
    <property type="match status" value="1"/>
</dbReference>
<dbReference type="Pfam" id="PF00027">
    <property type="entry name" value="cNMP_binding"/>
    <property type="match status" value="1"/>
</dbReference>
<evidence type="ECO:0000256" key="1">
    <source>
        <dbReference type="ARBA" id="ARBA00004496"/>
    </source>
</evidence>
<dbReference type="GO" id="GO:0003824">
    <property type="term" value="F:catalytic activity"/>
    <property type="evidence" value="ECO:0007669"/>
    <property type="project" value="UniProtKB-KW"/>
</dbReference>
<keyword evidence="4" id="KW-0678">Repressor</keyword>
<sequence length="221" mass="24950">MMMTSGRGFDKSQITNELSADWLAGLGTTGEVQHYPAGRVFVREGEPEHAIYILLSGRVRVFSRDETGREVVFNVLERGDYFGEMCLDGESRSASVAALEPTTCVVIDETRIRRFLSDNPEFAFNLILKLIQRVRHATAQVKSLALTDVYSRVVTLLQQRAEWLDGRHVISEQMTQREIAARVGATREMVNRILVQLRKGGYIAKDGGRRIVILKPLPKSW</sequence>
<keyword evidence="9" id="KW-0238">DNA-binding</keyword>
<evidence type="ECO:0000256" key="10">
    <source>
        <dbReference type="ARBA" id="ARBA00023159"/>
    </source>
</evidence>
<dbReference type="EMBL" id="JACYTR010000088">
    <property type="protein sequence ID" value="MBD8528156.1"/>
    <property type="molecule type" value="Genomic_DNA"/>
</dbReference>
<dbReference type="AlphaFoldDB" id="A0AAW3ZVS6"/>
<evidence type="ECO:0000313" key="16">
    <source>
        <dbReference type="Proteomes" id="UP000613768"/>
    </source>
</evidence>
<dbReference type="SMART" id="SM00100">
    <property type="entry name" value="cNMP"/>
    <property type="match status" value="1"/>
</dbReference>
<dbReference type="InterPro" id="IPR012318">
    <property type="entry name" value="HTH_CRP"/>
</dbReference>
<organism evidence="15 16">
    <name type="scientific">Pseudomarimonas arenosa</name>
    <dbReference type="NCBI Taxonomy" id="2774145"/>
    <lineage>
        <taxon>Bacteria</taxon>
        <taxon>Pseudomonadati</taxon>
        <taxon>Pseudomonadota</taxon>
        <taxon>Gammaproteobacteria</taxon>
        <taxon>Lysobacterales</taxon>
        <taxon>Lysobacteraceae</taxon>
        <taxon>Pseudomarimonas</taxon>
    </lineage>
</organism>
<dbReference type="InterPro" id="IPR036388">
    <property type="entry name" value="WH-like_DNA-bd_sf"/>
</dbReference>
<dbReference type="InterPro" id="IPR036390">
    <property type="entry name" value="WH_DNA-bd_sf"/>
</dbReference>
<dbReference type="CDD" id="cd00038">
    <property type="entry name" value="CAP_ED"/>
    <property type="match status" value="1"/>
</dbReference>
<feature type="domain" description="HTH crp-type" evidence="14">
    <location>
        <begin position="147"/>
        <end position="217"/>
    </location>
</feature>
<protein>
    <recommendedName>
        <fullName evidence="3">CRP-like protein Clp</fullName>
    </recommendedName>
    <alternativeName>
        <fullName evidence="12">Catabolite activation-like protein</fullName>
    </alternativeName>
</protein>
<dbReference type="SMART" id="SM00419">
    <property type="entry name" value="HTH_CRP"/>
    <property type="match status" value="1"/>
</dbReference>
<comment type="caution">
    <text evidence="15">The sequence shown here is derived from an EMBL/GenBank/DDBJ whole genome shotgun (WGS) entry which is preliminary data.</text>
</comment>
<keyword evidence="6" id="KW-0973">c-di-GMP</keyword>
<evidence type="ECO:0000256" key="6">
    <source>
        <dbReference type="ARBA" id="ARBA00022636"/>
    </source>
</evidence>
<keyword evidence="7" id="KW-0805">Transcription regulation</keyword>
<dbReference type="PANTHER" id="PTHR24567:SF74">
    <property type="entry name" value="HTH-TYPE TRANSCRIPTIONAL REGULATOR ARCR"/>
    <property type="match status" value="1"/>
</dbReference>
<evidence type="ECO:0000256" key="7">
    <source>
        <dbReference type="ARBA" id="ARBA00023015"/>
    </source>
</evidence>
<accession>A0AAW3ZVS6</accession>
<dbReference type="PROSITE" id="PS50042">
    <property type="entry name" value="CNMP_BINDING_3"/>
    <property type="match status" value="1"/>
</dbReference>
<dbReference type="InterPro" id="IPR014710">
    <property type="entry name" value="RmlC-like_jellyroll"/>
</dbReference>